<dbReference type="InterPro" id="IPR052110">
    <property type="entry name" value="MCFD2-like"/>
</dbReference>
<comment type="caution">
    <text evidence="4">The sequence shown here is derived from an EMBL/GenBank/DDBJ whole genome shotgun (WGS) entry which is preliminary data.</text>
</comment>
<evidence type="ECO:0000313" key="5">
    <source>
        <dbReference type="Proteomes" id="UP000483820"/>
    </source>
</evidence>
<dbReference type="PROSITE" id="PS00018">
    <property type="entry name" value="EF_HAND_1"/>
    <property type="match status" value="2"/>
</dbReference>
<gene>
    <name evidence="4" type="ORF">GCK72_009160</name>
</gene>
<evidence type="ECO:0000256" key="2">
    <source>
        <dbReference type="ARBA" id="ARBA00022737"/>
    </source>
</evidence>
<sequence>MKVSLVFLSSFMILCVSSFKSRSRIRSFASDDDLSIEHLKEHYGNKIDIEKHTSAGDRKFYYFKVGDSNKDNNLDGIELFKLIIEHADEDGGKMEKIDVESIEVQVDQVISDMDKNQDGMISFSEYSRKFAG</sequence>
<keyword evidence="2" id="KW-0677">Repeat</keyword>
<dbReference type="Pfam" id="PF13499">
    <property type="entry name" value="EF-hand_7"/>
    <property type="match status" value="1"/>
</dbReference>
<dbReference type="PANTHER" id="PTHR23104">
    <property type="entry name" value="MULTIPLE COAGULATION FACTOR DEFICIENCY PROTEIN 2 NEURAL STEM CELL DERIVED NEURONAL SURVIVAL PROTEIN"/>
    <property type="match status" value="1"/>
</dbReference>
<dbReference type="GO" id="GO:0005509">
    <property type="term" value="F:calcium ion binding"/>
    <property type="evidence" value="ECO:0007669"/>
    <property type="project" value="InterPro"/>
</dbReference>
<dbReference type="Proteomes" id="UP000483820">
    <property type="component" value="Chromosome III"/>
</dbReference>
<dbReference type="RefSeq" id="XP_053586817.1">
    <property type="nucleotide sequence ID" value="XM_053727240.1"/>
</dbReference>
<dbReference type="CTD" id="78774852"/>
<reference evidence="4 5" key="1">
    <citation type="submission" date="2019-12" db="EMBL/GenBank/DDBJ databases">
        <title>Chromosome-level assembly of the Caenorhabditis remanei genome.</title>
        <authorList>
            <person name="Teterina A.A."/>
            <person name="Willis J.H."/>
            <person name="Phillips P.C."/>
        </authorList>
    </citation>
    <scope>NUCLEOTIDE SEQUENCE [LARGE SCALE GENOMIC DNA]</scope>
    <source>
        <strain evidence="4 5">PX506</strain>
        <tissue evidence="4">Whole organism</tissue>
    </source>
</reference>
<accession>A0A2P4VE66</accession>
<protein>
    <submittedName>
        <fullName evidence="4">Uncharacterized protein</fullName>
    </submittedName>
</protein>
<proteinExistence type="predicted"/>
<keyword evidence="1" id="KW-0732">Signal</keyword>
<dbReference type="Gene3D" id="1.10.238.10">
    <property type="entry name" value="EF-hand"/>
    <property type="match status" value="1"/>
</dbReference>
<dbReference type="PANTHER" id="PTHR23104:SF4">
    <property type="entry name" value="EF-HAND DOMAIN-CONTAINING PROTEIN"/>
    <property type="match status" value="1"/>
</dbReference>
<dbReference type="InterPro" id="IPR002048">
    <property type="entry name" value="EF_hand_dom"/>
</dbReference>
<dbReference type="AlphaFoldDB" id="A0A2P4VE66"/>
<keyword evidence="3" id="KW-0106">Calcium</keyword>
<dbReference type="InterPro" id="IPR018247">
    <property type="entry name" value="EF_Hand_1_Ca_BS"/>
</dbReference>
<dbReference type="KEGG" id="crq:GCK72_009160"/>
<dbReference type="GeneID" id="78774852"/>
<dbReference type="SUPFAM" id="SSF47473">
    <property type="entry name" value="EF-hand"/>
    <property type="match status" value="1"/>
</dbReference>
<evidence type="ECO:0000256" key="1">
    <source>
        <dbReference type="ARBA" id="ARBA00022729"/>
    </source>
</evidence>
<dbReference type="InterPro" id="IPR011992">
    <property type="entry name" value="EF-hand-dom_pair"/>
</dbReference>
<name>A0A2P4VE66_CAERE</name>
<evidence type="ECO:0000313" key="4">
    <source>
        <dbReference type="EMBL" id="KAF1760908.1"/>
    </source>
</evidence>
<dbReference type="EMBL" id="WUAV01000003">
    <property type="protein sequence ID" value="KAF1760908.1"/>
    <property type="molecule type" value="Genomic_DNA"/>
</dbReference>
<organism evidence="4 5">
    <name type="scientific">Caenorhabditis remanei</name>
    <name type="common">Caenorhabditis vulgaris</name>
    <dbReference type="NCBI Taxonomy" id="31234"/>
    <lineage>
        <taxon>Eukaryota</taxon>
        <taxon>Metazoa</taxon>
        <taxon>Ecdysozoa</taxon>
        <taxon>Nematoda</taxon>
        <taxon>Chromadorea</taxon>
        <taxon>Rhabditida</taxon>
        <taxon>Rhabditina</taxon>
        <taxon>Rhabditomorpha</taxon>
        <taxon>Rhabditoidea</taxon>
        <taxon>Rhabditidae</taxon>
        <taxon>Peloderinae</taxon>
        <taxon>Caenorhabditis</taxon>
    </lineage>
</organism>
<evidence type="ECO:0000256" key="3">
    <source>
        <dbReference type="ARBA" id="ARBA00022837"/>
    </source>
</evidence>